<evidence type="ECO:0000313" key="1">
    <source>
        <dbReference type="EMBL" id="GGJ27590.1"/>
    </source>
</evidence>
<protein>
    <recommendedName>
        <fullName evidence="3">WxL domain-containing protein</fullName>
    </recommendedName>
</protein>
<reference evidence="1" key="1">
    <citation type="journal article" date="2014" name="Int. J. Syst. Evol. Microbiol.">
        <title>Complete genome sequence of Corynebacterium casei LMG S-19264T (=DSM 44701T), isolated from a smear-ripened cheese.</title>
        <authorList>
            <consortium name="US DOE Joint Genome Institute (JGI-PGF)"/>
            <person name="Walter F."/>
            <person name="Albersmeier A."/>
            <person name="Kalinowski J."/>
            <person name="Ruckert C."/>
        </authorList>
    </citation>
    <scope>NUCLEOTIDE SEQUENCE</scope>
    <source>
        <strain evidence="1">JCM 3086</strain>
    </source>
</reference>
<organism evidence="1 2">
    <name type="scientific">Streptomyces brasiliensis</name>
    <dbReference type="NCBI Taxonomy" id="1954"/>
    <lineage>
        <taxon>Bacteria</taxon>
        <taxon>Bacillati</taxon>
        <taxon>Actinomycetota</taxon>
        <taxon>Actinomycetes</taxon>
        <taxon>Kitasatosporales</taxon>
        <taxon>Streptomycetaceae</taxon>
        <taxon>Streptomyces</taxon>
    </lineage>
</organism>
<dbReference type="Proteomes" id="UP000657574">
    <property type="component" value="Unassembled WGS sequence"/>
</dbReference>
<reference evidence="1" key="2">
    <citation type="submission" date="2020-09" db="EMBL/GenBank/DDBJ databases">
        <authorList>
            <person name="Sun Q."/>
            <person name="Ohkuma M."/>
        </authorList>
    </citation>
    <scope>NUCLEOTIDE SEQUENCE</scope>
    <source>
        <strain evidence="1">JCM 3086</strain>
    </source>
</reference>
<comment type="caution">
    <text evidence="1">The sequence shown here is derived from an EMBL/GenBank/DDBJ whole genome shotgun (WGS) entry which is preliminary data.</text>
</comment>
<gene>
    <name evidence="1" type="ORF">GCM10010121_043590</name>
</gene>
<dbReference type="AlphaFoldDB" id="A0A917KS98"/>
<dbReference type="EMBL" id="BMQA01000013">
    <property type="protein sequence ID" value="GGJ27590.1"/>
    <property type="molecule type" value="Genomic_DNA"/>
</dbReference>
<accession>A0A917KS98</accession>
<sequence length="220" mass="21850">MWSFVWRSAARVGLCEQAAPDGLRHVNQPVRCQPASPLAGGYLGSYLIVRARSLSVAAAAAALVLAQQGLAVAADDPSTTVTYTVTSGALTLSVPASANLGSGAPGTTISAPIGPVTVTDDRALLSASWTVTAAETDFTNDGAPTIPATDATYDPGTITTTGTITATGTSVTLSNSAQTVVTGTDGVGDNTASWNPTVAVHVPAGTVGGTYTGTLTQSVA</sequence>
<evidence type="ECO:0008006" key="3">
    <source>
        <dbReference type="Google" id="ProtNLM"/>
    </source>
</evidence>
<name>A0A917KS98_9ACTN</name>
<proteinExistence type="predicted"/>
<evidence type="ECO:0000313" key="2">
    <source>
        <dbReference type="Proteomes" id="UP000657574"/>
    </source>
</evidence>
<keyword evidence="2" id="KW-1185">Reference proteome</keyword>